<dbReference type="Proteomes" id="UP000476030">
    <property type="component" value="Unassembled WGS sequence"/>
</dbReference>
<name>A0A6L8W8C1_9PROT</name>
<dbReference type="AlphaFoldDB" id="A0A6L8W8C1"/>
<feature type="region of interest" description="Disordered" evidence="1">
    <location>
        <begin position="163"/>
        <end position="185"/>
    </location>
</feature>
<proteinExistence type="predicted"/>
<dbReference type="PANTHER" id="PTHR41247:SF1">
    <property type="entry name" value="HTH-TYPE TRANSCRIPTIONAL REPRESSOR YCNK"/>
    <property type="match status" value="1"/>
</dbReference>
<dbReference type="RefSeq" id="WP_161315316.1">
    <property type="nucleotide sequence ID" value="NZ_WTUW01000002.1"/>
</dbReference>
<dbReference type="PANTHER" id="PTHR41247">
    <property type="entry name" value="HTH-TYPE TRANSCRIPTIONAL REPRESSOR YCNK"/>
    <property type="match status" value="1"/>
</dbReference>
<dbReference type="SUPFAM" id="SSF160387">
    <property type="entry name" value="NosL/MerB-like"/>
    <property type="match status" value="1"/>
</dbReference>
<dbReference type="EMBL" id="WTUW01000002">
    <property type="protein sequence ID" value="MZR30763.1"/>
    <property type="molecule type" value="Genomic_DNA"/>
</dbReference>
<keyword evidence="3" id="KW-1185">Reference proteome</keyword>
<gene>
    <name evidence="2" type="ORF">GQE98_08970</name>
</gene>
<sequence>MTLIQKFSLAVICIALLGACDSDGEVVPPPQALTDDAIGVFCGMILAEHDGPKGQVFEKGRNAPLWFTAVRDAISYTRLPGEGQSIVAIYVHDMARAESWEKPQPDGIWIAAETAFYVVGSEMRGGMGMPETVPFGTIEAAQAFAVKHGGKVMKFEEIPNTALLPDEGENSDNIADRRPGEGLPK</sequence>
<accession>A0A6L8W8C1</accession>
<reference evidence="2 3" key="1">
    <citation type="submission" date="2019-12" db="EMBL/GenBank/DDBJ databases">
        <title>Snethiella sp. nov. sp. isolated from sea sand.</title>
        <authorList>
            <person name="Kim J."/>
            <person name="Jeong S.E."/>
            <person name="Jung H.S."/>
            <person name="Jeon C.O."/>
        </authorList>
    </citation>
    <scope>NUCLEOTIDE SEQUENCE [LARGE SCALE GENOMIC DNA]</scope>
    <source>
        <strain evidence="2 3">DP05</strain>
    </source>
</reference>
<comment type="caution">
    <text evidence="2">The sequence shown here is derived from an EMBL/GenBank/DDBJ whole genome shotgun (WGS) entry which is preliminary data.</text>
</comment>
<protein>
    <submittedName>
        <fullName evidence="2">Copper resistance protein CopZ</fullName>
    </submittedName>
</protein>
<dbReference type="PROSITE" id="PS51257">
    <property type="entry name" value="PROKAR_LIPOPROTEIN"/>
    <property type="match status" value="1"/>
</dbReference>
<dbReference type="InterPro" id="IPR008719">
    <property type="entry name" value="N2O_reductase_NosL"/>
</dbReference>
<organism evidence="2 3">
    <name type="scientific">Sneathiella litorea</name>
    <dbReference type="NCBI Taxonomy" id="2606216"/>
    <lineage>
        <taxon>Bacteria</taxon>
        <taxon>Pseudomonadati</taxon>
        <taxon>Pseudomonadota</taxon>
        <taxon>Alphaproteobacteria</taxon>
        <taxon>Sneathiellales</taxon>
        <taxon>Sneathiellaceae</taxon>
        <taxon>Sneathiella</taxon>
    </lineage>
</organism>
<dbReference type="Gene3D" id="3.30.70.2050">
    <property type="match status" value="1"/>
</dbReference>
<evidence type="ECO:0000313" key="2">
    <source>
        <dbReference type="EMBL" id="MZR30763.1"/>
    </source>
</evidence>
<dbReference type="Gene3D" id="3.30.70.2060">
    <property type="match status" value="1"/>
</dbReference>
<dbReference type="Pfam" id="PF05573">
    <property type="entry name" value="NosL"/>
    <property type="match status" value="1"/>
</dbReference>
<evidence type="ECO:0000313" key="3">
    <source>
        <dbReference type="Proteomes" id="UP000476030"/>
    </source>
</evidence>
<feature type="compositionally biased region" description="Basic and acidic residues" evidence="1">
    <location>
        <begin position="174"/>
        <end position="185"/>
    </location>
</feature>
<evidence type="ECO:0000256" key="1">
    <source>
        <dbReference type="SAM" id="MobiDB-lite"/>
    </source>
</evidence>